<dbReference type="InterPro" id="IPR002123">
    <property type="entry name" value="Plipid/glycerol_acylTrfase"/>
</dbReference>
<gene>
    <name evidence="6" type="ORF">C4F40_05225</name>
</gene>
<feature type="transmembrane region" description="Helical" evidence="4">
    <location>
        <begin position="12"/>
        <end position="32"/>
    </location>
</feature>
<sequence length="255" mass="29595">MVKLLKKAHTVLYYSAVSFFFLLAYPILRYLTLHPSKYYNQIVFLRKWISLLACWLVGIRFKVTFETTIDWTQPYVICPNHTSVLDITAISYLCKQPFSFMGKIELLKNPVTGMFFKSVDIAVDRKSKISAFRSFKRVHQLVKEHKTIVIFPEGKIDDEYPPQLHEFKSGSFRIAIENQVQIIPVVIHDAWKILWDDGLKRGSRPGTIHITVLAPINTQNLPSEASNQLQTSVYHQMKSFWDIYNDHQTVINSGK</sequence>
<dbReference type="Proteomes" id="UP000618319">
    <property type="component" value="Unassembled WGS sequence"/>
</dbReference>
<dbReference type="SMART" id="SM00563">
    <property type="entry name" value="PlsC"/>
    <property type="match status" value="1"/>
</dbReference>
<dbReference type="PANTHER" id="PTHR10434:SF11">
    <property type="entry name" value="1-ACYL-SN-GLYCEROL-3-PHOSPHATE ACYLTRANSFERASE"/>
    <property type="match status" value="1"/>
</dbReference>
<comment type="pathway">
    <text evidence="1">Lipid metabolism.</text>
</comment>
<dbReference type="Pfam" id="PF01553">
    <property type="entry name" value="Acyltransferase"/>
    <property type="match status" value="1"/>
</dbReference>
<dbReference type="CDD" id="cd07989">
    <property type="entry name" value="LPLAT_AGPAT-like"/>
    <property type="match status" value="1"/>
</dbReference>
<feature type="transmembrane region" description="Helical" evidence="4">
    <location>
        <begin position="38"/>
        <end position="59"/>
    </location>
</feature>
<evidence type="ECO:0000313" key="6">
    <source>
        <dbReference type="EMBL" id="MBE8720129.1"/>
    </source>
</evidence>
<dbReference type="RefSeq" id="WP_196937835.1">
    <property type="nucleotide sequence ID" value="NZ_MU158689.1"/>
</dbReference>
<keyword evidence="3 6" id="KW-0012">Acyltransferase</keyword>
<keyword evidence="4" id="KW-0472">Membrane</keyword>
<evidence type="ECO:0000313" key="7">
    <source>
        <dbReference type="Proteomes" id="UP000618319"/>
    </source>
</evidence>
<feature type="domain" description="Phospholipid/glycerol acyltransferase" evidence="5">
    <location>
        <begin position="75"/>
        <end position="190"/>
    </location>
</feature>
<dbReference type="PANTHER" id="PTHR10434">
    <property type="entry name" value="1-ACYL-SN-GLYCEROL-3-PHOSPHATE ACYLTRANSFERASE"/>
    <property type="match status" value="1"/>
</dbReference>
<dbReference type="GO" id="GO:0016746">
    <property type="term" value="F:acyltransferase activity"/>
    <property type="evidence" value="ECO:0007669"/>
    <property type="project" value="UniProtKB-KW"/>
</dbReference>
<keyword evidence="4" id="KW-0812">Transmembrane</keyword>
<dbReference type="SUPFAM" id="SSF69593">
    <property type="entry name" value="Glycerol-3-phosphate (1)-acyltransferase"/>
    <property type="match status" value="1"/>
</dbReference>
<evidence type="ECO:0000256" key="4">
    <source>
        <dbReference type="SAM" id="Phobius"/>
    </source>
</evidence>
<evidence type="ECO:0000259" key="5">
    <source>
        <dbReference type="SMART" id="SM00563"/>
    </source>
</evidence>
<keyword evidence="2" id="KW-0808">Transferase</keyword>
<proteinExistence type="predicted"/>
<comment type="caution">
    <text evidence="6">The sequence shown here is derived from an EMBL/GenBank/DDBJ whole genome shotgun (WGS) entry which is preliminary data.</text>
</comment>
<accession>A0ABR9T5E2</accession>
<protein>
    <submittedName>
        <fullName evidence="6">1-acyl-sn-glycerol-3-phosphate acyltransferase</fullName>
    </submittedName>
</protein>
<evidence type="ECO:0000256" key="1">
    <source>
        <dbReference type="ARBA" id="ARBA00005189"/>
    </source>
</evidence>
<keyword evidence="7" id="KW-1185">Reference proteome</keyword>
<keyword evidence="4" id="KW-1133">Transmembrane helix</keyword>
<reference evidence="6 7" key="1">
    <citation type="submission" date="2018-02" db="EMBL/GenBank/DDBJ databases">
        <title>Sphingobacterium KA21.</title>
        <authorList>
            <person name="Vasarhelyi B.M."/>
            <person name="Deshmukh S."/>
            <person name="Balint B."/>
            <person name="Kukolya J."/>
        </authorList>
    </citation>
    <scope>NUCLEOTIDE SEQUENCE [LARGE SCALE GENOMIC DNA]</scope>
    <source>
        <strain evidence="6 7">Ka21</strain>
    </source>
</reference>
<evidence type="ECO:0000256" key="2">
    <source>
        <dbReference type="ARBA" id="ARBA00022679"/>
    </source>
</evidence>
<dbReference type="EMBL" id="PSKQ01000017">
    <property type="protein sequence ID" value="MBE8720129.1"/>
    <property type="molecule type" value="Genomic_DNA"/>
</dbReference>
<name>A0ABR9T5E2_9SPHI</name>
<organism evidence="6 7">
    <name type="scientific">Sphingobacterium pedocola</name>
    <dbReference type="NCBI Taxonomy" id="2082722"/>
    <lineage>
        <taxon>Bacteria</taxon>
        <taxon>Pseudomonadati</taxon>
        <taxon>Bacteroidota</taxon>
        <taxon>Sphingobacteriia</taxon>
        <taxon>Sphingobacteriales</taxon>
        <taxon>Sphingobacteriaceae</taxon>
        <taxon>Sphingobacterium</taxon>
    </lineage>
</organism>
<evidence type="ECO:0000256" key="3">
    <source>
        <dbReference type="ARBA" id="ARBA00023315"/>
    </source>
</evidence>